<dbReference type="RefSeq" id="WP_367625774.1">
    <property type="nucleotide sequence ID" value="NZ_JBFNQD010000011.1"/>
</dbReference>
<dbReference type="PROSITE" id="PS50850">
    <property type="entry name" value="MFS"/>
    <property type="match status" value="1"/>
</dbReference>
<feature type="transmembrane region" description="Helical" evidence="5">
    <location>
        <begin position="346"/>
        <end position="370"/>
    </location>
</feature>
<dbReference type="PANTHER" id="PTHR23508:SF10">
    <property type="entry name" value="CARBOXYLIC ACID TRANSPORTER PROTEIN HOMOLOG"/>
    <property type="match status" value="1"/>
</dbReference>
<keyword evidence="2 5" id="KW-0812">Transmembrane</keyword>
<evidence type="ECO:0000256" key="5">
    <source>
        <dbReference type="SAM" id="Phobius"/>
    </source>
</evidence>
<feature type="domain" description="Major facilitator superfamily (MFS) profile" evidence="6">
    <location>
        <begin position="24"/>
        <end position="436"/>
    </location>
</feature>
<dbReference type="PANTHER" id="PTHR23508">
    <property type="entry name" value="CARBOXYLIC ACID TRANSPORTER PROTEIN HOMOLOG"/>
    <property type="match status" value="1"/>
</dbReference>
<gene>
    <name evidence="7" type="ORF">ABXS05_25365</name>
</gene>
<reference evidence="7 8" key="1">
    <citation type="submission" date="2024-07" db="EMBL/GenBank/DDBJ databases">
        <title>Description of Labrys sedimenti sp. nov., isolated from a diclofenac-degrading enrichment culture.</title>
        <authorList>
            <person name="Tancsics A."/>
            <person name="Csepanyi A."/>
        </authorList>
    </citation>
    <scope>NUCLEOTIDE SEQUENCE [LARGE SCALE GENOMIC DNA]</scope>
    <source>
        <strain evidence="7 8">LMG 23578</strain>
    </source>
</reference>
<feature type="transmembrane region" description="Helical" evidence="5">
    <location>
        <begin position="382"/>
        <end position="400"/>
    </location>
</feature>
<organism evidence="7 8">
    <name type="scientific">Labrys neptuniae</name>
    <dbReference type="NCBI Taxonomy" id="376174"/>
    <lineage>
        <taxon>Bacteria</taxon>
        <taxon>Pseudomonadati</taxon>
        <taxon>Pseudomonadota</taxon>
        <taxon>Alphaproteobacteria</taxon>
        <taxon>Hyphomicrobiales</taxon>
        <taxon>Xanthobacteraceae</taxon>
        <taxon>Labrys</taxon>
    </lineage>
</organism>
<dbReference type="SUPFAM" id="SSF103473">
    <property type="entry name" value="MFS general substrate transporter"/>
    <property type="match status" value="1"/>
</dbReference>
<evidence type="ECO:0000259" key="6">
    <source>
        <dbReference type="PROSITE" id="PS50850"/>
    </source>
</evidence>
<comment type="caution">
    <text evidence="7">The sequence shown here is derived from an EMBL/GenBank/DDBJ whole genome shotgun (WGS) entry which is preliminary data.</text>
</comment>
<evidence type="ECO:0000256" key="1">
    <source>
        <dbReference type="ARBA" id="ARBA00004141"/>
    </source>
</evidence>
<feature type="transmembrane region" description="Helical" evidence="5">
    <location>
        <begin position="178"/>
        <end position="199"/>
    </location>
</feature>
<name>A0ABV3PUT4_9HYPH</name>
<dbReference type="InterPro" id="IPR011701">
    <property type="entry name" value="MFS"/>
</dbReference>
<protein>
    <submittedName>
        <fullName evidence="7">MFS transporter</fullName>
    </submittedName>
</protein>
<dbReference type="Pfam" id="PF07690">
    <property type="entry name" value="MFS_1"/>
    <property type="match status" value="1"/>
</dbReference>
<feature type="transmembrane region" description="Helical" evidence="5">
    <location>
        <begin position="317"/>
        <end position="340"/>
    </location>
</feature>
<accession>A0ABV3PUT4</accession>
<evidence type="ECO:0000313" key="7">
    <source>
        <dbReference type="EMBL" id="MEW9308903.1"/>
    </source>
</evidence>
<feature type="transmembrane region" description="Helical" evidence="5">
    <location>
        <begin position="113"/>
        <end position="135"/>
    </location>
</feature>
<comment type="subcellular location">
    <subcellularLocation>
        <location evidence="1">Membrane</location>
        <topology evidence="1">Multi-pass membrane protein</topology>
    </subcellularLocation>
</comment>
<dbReference type="InterPro" id="IPR005829">
    <property type="entry name" value="Sugar_transporter_CS"/>
</dbReference>
<feature type="transmembrane region" description="Helical" evidence="5">
    <location>
        <begin position="292"/>
        <end position="310"/>
    </location>
</feature>
<proteinExistence type="predicted"/>
<feature type="transmembrane region" description="Helical" evidence="5">
    <location>
        <begin position="63"/>
        <end position="82"/>
    </location>
</feature>
<evidence type="ECO:0000256" key="3">
    <source>
        <dbReference type="ARBA" id="ARBA00022989"/>
    </source>
</evidence>
<sequence>MASPSLNISRLIDEKPISGLQIAVIGLCGLINFFDGMDTQSIGVAAPFIAKSLGLTIPQLGPVFSAGLLGAALGAIGFGAIADRVGRKRLLIIAALLIGVFTLFTAFAQSFHSLMLCRFLAGVGLGGATPCFIALTAEYTPERHRASCVTLMWSSFPLGAMAGAFVNSRLIEHFGWQMIFYIGGVLPLAIAAILAIWLPESLKFLIARRNDTARARRILRRMGLATLTDGTVLVADGDKTERASFASVFRGGRALGTLLLWGPFFTGMGVLTLTVLWTPSLMGMNGISPADGAFVVAFNGLGAFFGQAVAGRCIERFGIIPTMVPAFILGAAATVGLGYSVASVPAAALCIGLVGLFLGIGTAGAIAMAAEVYPTAIRATGVGLSMAVGRFGQVCAPYFVGQMLAIGALPSVIMISAGGAAIVGGIFVLFFKLWLSHRPATAASELKAVS</sequence>
<feature type="transmembrane region" description="Helical" evidence="5">
    <location>
        <begin position="147"/>
        <end position="166"/>
    </location>
</feature>
<evidence type="ECO:0000313" key="8">
    <source>
        <dbReference type="Proteomes" id="UP001555786"/>
    </source>
</evidence>
<dbReference type="Gene3D" id="1.20.1250.20">
    <property type="entry name" value="MFS general substrate transporter like domains"/>
    <property type="match status" value="1"/>
</dbReference>
<keyword evidence="3 5" id="KW-1133">Transmembrane helix</keyword>
<evidence type="ECO:0000256" key="2">
    <source>
        <dbReference type="ARBA" id="ARBA00022692"/>
    </source>
</evidence>
<dbReference type="Proteomes" id="UP001555786">
    <property type="component" value="Unassembled WGS sequence"/>
</dbReference>
<keyword evidence="8" id="KW-1185">Reference proteome</keyword>
<feature type="transmembrane region" description="Helical" evidence="5">
    <location>
        <begin position="412"/>
        <end position="435"/>
    </location>
</feature>
<evidence type="ECO:0000256" key="4">
    <source>
        <dbReference type="ARBA" id="ARBA00023136"/>
    </source>
</evidence>
<dbReference type="PROSITE" id="PS00217">
    <property type="entry name" value="SUGAR_TRANSPORT_2"/>
    <property type="match status" value="1"/>
</dbReference>
<keyword evidence="4 5" id="KW-0472">Membrane</keyword>
<feature type="transmembrane region" description="Helical" evidence="5">
    <location>
        <begin position="89"/>
        <end position="107"/>
    </location>
</feature>
<dbReference type="InterPro" id="IPR036259">
    <property type="entry name" value="MFS_trans_sf"/>
</dbReference>
<feature type="transmembrane region" description="Helical" evidence="5">
    <location>
        <begin position="258"/>
        <end position="280"/>
    </location>
</feature>
<dbReference type="InterPro" id="IPR020846">
    <property type="entry name" value="MFS_dom"/>
</dbReference>
<dbReference type="EMBL" id="JBFNQD010000011">
    <property type="protein sequence ID" value="MEW9308903.1"/>
    <property type="molecule type" value="Genomic_DNA"/>
</dbReference>